<dbReference type="AlphaFoldDB" id="A0A5C6ZNU6"/>
<protein>
    <submittedName>
        <fullName evidence="2">DUF192 domain-containing protein</fullName>
    </submittedName>
</protein>
<dbReference type="OrthoDB" id="5526466at2"/>
<comment type="caution">
    <text evidence="2">The sequence shown here is derived from an EMBL/GenBank/DDBJ whole genome shotgun (WGS) entry which is preliminary data.</text>
</comment>
<feature type="signal peptide" evidence="1">
    <location>
        <begin position="1"/>
        <end position="21"/>
    </location>
</feature>
<dbReference type="InterPro" id="IPR038695">
    <property type="entry name" value="Saro_0823-like_sf"/>
</dbReference>
<dbReference type="InterPro" id="IPR003795">
    <property type="entry name" value="DUF192"/>
</dbReference>
<feature type="chain" id="PRO_5022700111" evidence="1">
    <location>
        <begin position="22"/>
        <end position="161"/>
    </location>
</feature>
<dbReference type="RefSeq" id="WP_146934952.1">
    <property type="nucleotide sequence ID" value="NZ_CBCSHZ010000041.1"/>
</dbReference>
<organism evidence="2 3">
    <name type="scientific">Gillisia hiemivivida</name>
    <dbReference type="NCBI Taxonomy" id="291190"/>
    <lineage>
        <taxon>Bacteria</taxon>
        <taxon>Pseudomonadati</taxon>
        <taxon>Bacteroidota</taxon>
        <taxon>Flavobacteriia</taxon>
        <taxon>Flavobacteriales</taxon>
        <taxon>Flavobacteriaceae</taxon>
        <taxon>Gillisia</taxon>
    </lineage>
</organism>
<dbReference type="PANTHER" id="PTHR37953">
    <property type="entry name" value="UPF0127 PROTEIN MJ1496"/>
    <property type="match status" value="1"/>
</dbReference>
<dbReference type="EMBL" id="VORY01000037">
    <property type="protein sequence ID" value="TXD91705.1"/>
    <property type="molecule type" value="Genomic_DNA"/>
</dbReference>
<sequence>MKKLKRFLSAGIILGIMFSCAEEAKNTSIETDEIQFTKEGELFLLKGEDTLQKLDIELAESAYEKQTGLMYRKTMEPNQGMLFVYSEESMHSFYMKNTYIPLDLIFFGKDSSIVSFQENAKPLDETSLPSKVPAQFILEVNAGKAEEWKLAEGDKMLINRN</sequence>
<dbReference type="Gene3D" id="2.60.120.1140">
    <property type="entry name" value="Protein of unknown function DUF192"/>
    <property type="match status" value="1"/>
</dbReference>
<dbReference type="Pfam" id="PF02643">
    <property type="entry name" value="DUF192"/>
    <property type="match status" value="1"/>
</dbReference>
<accession>A0A5C6ZNU6</accession>
<evidence type="ECO:0000313" key="2">
    <source>
        <dbReference type="EMBL" id="TXD91705.1"/>
    </source>
</evidence>
<name>A0A5C6ZNU6_9FLAO</name>
<proteinExistence type="predicted"/>
<dbReference type="PANTHER" id="PTHR37953:SF1">
    <property type="entry name" value="UPF0127 PROTEIN MJ1496"/>
    <property type="match status" value="1"/>
</dbReference>
<gene>
    <name evidence="2" type="ORF">ES724_16155</name>
</gene>
<dbReference type="PROSITE" id="PS51257">
    <property type="entry name" value="PROKAR_LIPOPROTEIN"/>
    <property type="match status" value="1"/>
</dbReference>
<reference evidence="2 3" key="1">
    <citation type="submission" date="2019-08" db="EMBL/GenBank/DDBJ databases">
        <title>Genome sequence of Gillisia hiemivivida IC154 (type strain).</title>
        <authorList>
            <person name="Bowman J.P."/>
        </authorList>
    </citation>
    <scope>NUCLEOTIDE SEQUENCE [LARGE SCALE GENOMIC DNA]</scope>
    <source>
        <strain evidence="2 3">IC154</strain>
    </source>
</reference>
<keyword evidence="3" id="KW-1185">Reference proteome</keyword>
<evidence type="ECO:0000313" key="3">
    <source>
        <dbReference type="Proteomes" id="UP000321367"/>
    </source>
</evidence>
<evidence type="ECO:0000256" key="1">
    <source>
        <dbReference type="SAM" id="SignalP"/>
    </source>
</evidence>
<dbReference type="Proteomes" id="UP000321367">
    <property type="component" value="Unassembled WGS sequence"/>
</dbReference>
<keyword evidence="1" id="KW-0732">Signal</keyword>